<dbReference type="AlphaFoldDB" id="C1D2R4"/>
<dbReference type="HOGENOM" id="CLU_2218759_0_0_0"/>
<dbReference type="KEGG" id="ddr:Deide_2p00451"/>
<gene>
    <name evidence="1" type="ordered locus">Deide_2p00451</name>
</gene>
<geneLocation type="plasmid" evidence="2">
    <name>pDeide2</name>
</geneLocation>
<keyword evidence="1" id="KW-0614">Plasmid</keyword>
<dbReference type="RefSeq" id="WP_012695176.1">
    <property type="nucleotide sequence ID" value="NC_012529.1"/>
</dbReference>
<evidence type="ECO:0008006" key="3">
    <source>
        <dbReference type="Google" id="ProtNLM"/>
    </source>
</evidence>
<keyword evidence="2" id="KW-1185">Reference proteome</keyword>
<dbReference type="EMBL" id="CP001116">
    <property type="protein sequence ID" value="ACO47703.1"/>
    <property type="molecule type" value="Genomic_DNA"/>
</dbReference>
<evidence type="ECO:0000313" key="1">
    <source>
        <dbReference type="EMBL" id="ACO47703.1"/>
    </source>
</evidence>
<dbReference type="Proteomes" id="UP000002208">
    <property type="component" value="Plasmid 2"/>
</dbReference>
<name>C1D2R4_DEIDV</name>
<accession>C1D2R4</accession>
<protein>
    <recommendedName>
        <fullName evidence="3">DprA winged helix domain-containing protein</fullName>
    </recommendedName>
</protein>
<reference evidence="1 2" key="1">
    <citation type="journal article" date="2009" name="PLoS Genet.">
        <title>Alliance of proteomics and genomics to unravel the specificities of Sahara bacterium Deinococcus deserti.</title>
        <authorList>
            <person name="de Groot A."/>
            <person name="Dulermo R."/>
            <person name="Ortet P."/>
            <person name="Blanchard L."/>
            <person name="Guerin P."/>
            <person name="Fernandez B."/>
            <person name="Vacherie B."/>
            <person name="Dossat C."/>
            <person name="Jolivet E."/>
            <person name="Siguier P."/>
            <person name="Chandler M."/>
            <person name="Barakat M."/>
            <person name="Dedieu A."/>
            <person name="Barbe V."/>
            <person name="Heulin T."/>
            <person name="Sommer S."/>
            <person name="Achouak W."/>
            <person name="Armengaud J."/>
        </authorList>
    </citation>
    <scope>NUCLEOTIDE SEQUENCE [LARGE SCALE GENOMIC DNA]</scope>
    <source>
        <strain evidence="2">DSM 17065 / CIP 109153 / LMG 22923 / VCD115</strain>
        <plasmid evidence="2">pDeide2</plasmid>
    </source>
</reference>
<evidence type="ECO:0000313" key="2">
    <source>
        <dbReference type="Proteomes" id="UP000002208"/>
    </source>
</evidence>
<organism evidence="1 2">
    <name type="scientific">Deinococcus deserti (strain DSM 17065 / CIP 109153 / LMG 22923 / VCD115)</name>
    <dbReference type="NCBI Taxonomy" id="546414"/>
    <lineage>
        <taxon>Bacteria</taxon>
        <taxon>Thermotogati</taxon>
        <taxon>Deinococcota</taxon>
        <taxon>Deinococci</taxon>
        <taxon>Deinococcales</taxon>
        <taxon>Deinococcaceae</taxon>
        <taxon>Deinococcus</taxon>
    </lineage>
</organism>
<sequence>MDGCAVTRPVARAATAMLLDQGHLEIVPQAGTTLYRRPVPIDLTLVPPDLMPRIVQEVAVGPQTVRTLAGRLDTSVAAMQATVRSMHEAGSLSVTMVGATWVCRSA</sequence>
<proteinExistence type="predicted"/>